<gene>
    <name evidence="1" type="ORF">BaRGS_00018453</name>
</gene>
<evidence type="ECO:0000313" key="2">
    <source>
        <dbReference type="Proteomes" id="UP001519460"/>
    </source>
</evidence>
<reference evidence="1 2" key="1">
    <citation type="journal article" date="2023" name="Sci. Data">
        <title>Genome assembly of the Korean intertidal mud-creeper Batillaria attramentaria.</title>
        <authorList>
            <person name="Patra A.K."/>
            <person name="Ho P.T."/>
            <person name="Jun S."/>
            <person name="Lee S.J."/>
            <person name="Kim Y."/>
            <person name="Won Y.J."/>
        </authorList>
    </citation>
    <scope>NUCLEOTIDE SEQUENCE [LARGE SCALE GENOMIC DNA]</scope>
    <source>
        <strain evidence="1">Wonlab-2016</strain>
    </source>
</reference>
<dbReference type="Proteomes" id="UP001519460">
    <property type="component" value="Unassembled WGS sequence"/>
</dbReference>
<proteinExistence type="predicted"/>
<dbReference type="EMBL" id="JACVVK020000128">
    <property type="protein sequence ID" value="KAK7490292.1"/>
    <property type="molecule type" value="Genomic_DNA"/>
</dbReference>
<dbReference type="AlphaFoldDB" id="A0ABD0KSU9"/>
<accession>A0ABD0KSU9</accession>
<keyword evidence="2" id="KW-1185">Reference proteome</keyword>
<comment type="caution">
    <text evidence="1">The sequence shown here is derived from an EMBL/GenBank/DDBJ whole genome shotgun (WGS) entry which is preliminary data.</text>
</comment>
<name>A0ABD0KSU9_9CAEN</name>
<protein>
    <submittedName>
        <fullName evidence="1">Uncharacterized protein</fullName>
    </submittedName>
</protein>
<evidence type="ECO:0000313" key="1">
    <source>
        <dbReference type="EMBL" id="KAK7490292.1"/>
    </source>
</evidence>
<sequence>MAARGGLVIQSPGPAAVPVVAFLISVVVNAAPRGTRQQNGMDVRQFQGVPNILEVTCSGDFLEPQAEVIMMSLYTADEELASVNAHRECFTHTGFSSCLIDRRHSKKTKLRTLVMDLPAGGAREYGCSMTVVKSGRDVEVISRTVLARRESKLLRSIERDRRVILPTKRSCGNGTCPWGPGSLEVVLAGL</sequence>
<organism evidence="1 2">
    <name type="scientific">Batillaria attramentaria</name>
    <dbReference type="NCBI Taxonomy" id="370345"/>
    <lineage>
        <taxon>Eukaryota</taxon>
        <taxon>Metazoa</taxon>
        <taxon>Spiralia</taxon>
        <taxon>Lophotrochozoa</taxon>
        <taxon>Mollusca</taxon>
        <taxon>Gastropoda</taxon>
        <taxon>Caenogastropoda</taxon>
        <taxon>Sorbeoconcha</taxon>
        <taxon>Cerithioidea</taxon>
        <taxon>Batillariidae</taxon>
        <taxon>Batillaria</taxon>
    </lineage>
</organism>